<dbReference type="SUPFAM" id="SSF52980">
    <property type="entry name" value="Restriction endonuclease-like"/>
    <property type="match status" value="1"/>
</dbReference>
<evidence type="ECO:0000259" key="1">
    <source>
        <dbReference type="Pfam" id="PF12705"/>
    </source>
</evidence>
<dbReference type="EMBL" id="MN739720">
    <property type="protein sequence ID" value="QHT22741.1"/>
    <property type="molecule type" value="Genomic_DNA"/>
</dbReference>
<dbReference type="InterPro" id="IPR038726">
    <property type="entry name" value="PDDEXK_AddAB-type"/>
</dbReference>
<name>A0A6C0E296_9ZZZZ</name>
<protein>
    <recommendedName>
        <fullName evidence="1">PD-(D/E)XK endonuclease-like domain-containing protein</fullName>
    </recommendedName>
</protein>
<dbReference type="InterPro" id="IPR011335">
    <property type="entry name" value="Restrct_endonuc-II-like"/>
</dbReference>
<organism evidence="2">
    <name type="scientific">viral metagenome</name>
    <dbReference type="NCBI Taxonomy" id="1070528"/>
    <lineage>
        <taxon>unclassified sequences</taxon>
        <taxon>metagenomes</taxon>
        <taxon>organismal metagenomes</taxon>
    </lineage>
</organism>
<evidence type="ECO:0000313" key="2">
    <source>
        <dbReference type="EMBL" id="QHT22741.1"/>
    </source>
</evidence>
<proteinExistence type="predicted"/>
<accession>A0A6C0E296</accession>
<feature type="domain" description="PD-(D/E)XK endonuclease-like" evidence="1">
    <location>
        <begin position="125"/>
        <end position="260"/>
    </location>
</feature>
<dbReference type="Pfam" id="PF12705">
    <property type="entry name" value="PDDEXK_1"/>
    <property type="match status" value="1"/>
</dbReference>
<dbReference type="Gene3D" id="3.90.320.10">
    <property type="match status" value="1"/>
</dbReference>
<dbReference type="AlphaFoldDB" id="A0A6C0E296"/>
<sequence>MNSTNTNTVLSNKNSHPRDTQIRFYEQGHKYTILHDADSIYTSVTTWIHSHFPKFDADTIIETMMKGSRWGPGHKYWGLTPSEIKTTWTANSSSVSQAGTNLHYEIECFMNNEFISVPYLHANLLEHYEQKETSIQSIEWEYFIEFIRDFPDLKPYRTEWMIYDEEIKIAGSVDMIYENEDGTLSIYDWKRSKEIKATNWFNKFALTECIQHIRDTNFWHYALQLNIYKMILEKNYGKIVKELFLVKLHPNNETKSYELISLPILEKEVSDLRNFRKQMIIK</sequence>
<reference evidence="2" key="1">
    <citation type="journal article" date="2020" name="Nature">
        <title>Giant virus diversity and host interactions through global metagenomics.</title>
        <authorList>
            <person name="Schulz F."/>
            <person name="Roux S."/>
            <person name="Paez-Espino D."/>
            <person name="Jungbluth S."/>
            <person name="Walsh D.A."/>
            <person name="Denef V.J."/>
            <person name="McMahon K.D."/>
            <person name="Konstantinidis K.T."/>
            <person name="Eloe-Fadrosh E.A."/>
            <person name="Kyrpides N.C."/>
            <person name="Woyke T."/>
        </authorList>
    </citation>
    <scope>NUCLEOTIDE SEQUENCE</scope>
    <source>
        <strain evidence="2">GVMAG-M-3300023179-114</strain>
    </source>
</reference>
<dbReference type="InterPro" id="IPR011604">
    <property type="entry name" value="PDDEXK-like_dom_sf"/>
</dbReference>